<dbReference type="Pfam" id="PF00058">
    <property type="entry name" value="Ldl_recept_b"/>
    <property type="match status" value="1"/>
</dbReference>
<feature type="disulfide bond" evidence="12">
    <location>
        <begin position="242"/>
        <end position="257"/>
    </location>
</feature>
<feature type="signal peptide" evidence="14">
    <location>
        <begin position="1"/>
        <end position="20"/>
    </location>
</feature>
<dbReference type="SMART" id="SM00135">
    <property type="entry name" value="LY"/>
    <property type="match status" value="5"/>
</dbReference>
<keyword evidence="7" id="KW-1133">Transmembrane helix</keyword>
<dbReference type="Gene3D" id="4.10.400.10">
    <property type="entry name" value="Low-density Lipoprotein Receptor"/>
    <property type="match status" value="6"/>
</dbReference>
<dbReference type="AlphaFoldDB" id="A0A8J5D5E3"/>
<feature type="disulfide bond" evidence="12">
    <location>
        <begin position="148"/>
        <end position="166"/>
    </location>
</feature>
<organism evidence="17 18">
    <name type="scientific">Chionoecetes opilio</name>
    <name type="common">Atlantic snow crab</name>
    <name type="synonym">Cancer opilio</name>
    <dbReference type="NCBI Taxonomy" id="41210"/>
    <lineage>
        <taxon>Eukaryota</taxon>
        <taxon>Metazoa</taxon>
        <taxon>Ecdysozoa</taxon>
        <taxon>Arthropoda</taxon>
        <taxon>Crustacea</taxon>
        <taxon>Multicrustacea</taxon>
        <taxon>Malacostraca</taxon>
        <taxon>Eumalacostraca</taxon>
        <taxon>Eucarida</taxon>
        <taxon>Decapoda</taxon>
        <taxon>Pleocyemata</taxon>
        <taxon>Brachyura</taxon>
        <taxon>Eubrachyura</taxon>
        <taxon>Majoidea</taxon>
        <taxon>Majidae</taxon>
        <taxon>Chionoecetes</taxon>
    </lineage>
</organism>
<gene>
    <name evidence="17" type="primary">LRP2_1</name>
    <name evidence="17" type="ORF">GWK47_029128</name>
</gene>
<feature type="domain" description="EGF-like calcium-binding" evidence="15">
    <location>
        <begin position="346"/>
        <end position="385"/>
    </location>
</feature>
<feature type="domain" description="EGF-like" evidence="16">
    <location>
        <begin position="308"/>
        <end position="345"/>
    </location>
</feature>
<feature type="disulfide bond" evidence="12">
    <location>
        <begin position="203"/>
        <end position="218"/>
    </location>
</feature>
<keyword evidence="18" id="KW-1185">Reference proteome</keyword>
<evidence type="ECO:0000259" key="15">
    <source>
        <dbReference type="SMART" id="SM00179"/>
    </source>
</evidence>
<dbReference type="PROSITE" id="PS50068">
    <property type="entry name" value="LDLRA_2"/>
    <property type="match status" value="6"/>
</dbReference>
<keyword evidence="10 17" id="KW-0675">Receptor</keyword>
<dbReference type="InterPro" id="IPR001881">
    <property type="entry name" value="EGF-like_Ca-bd_dom"/>
</dbReference>
<dbReference type="OrthoDB" id="21182at2759"/>
<keyword evidence="2" id="KW-0245">EGF-like domain</keyword>
<dbReference type="PANTHER" id="PTHR22722">
    <property type="entry name" value="LOW-DENSITY LIPOPROTEIN RECEPTOR-RELATED PROTEIN 2-RELATED"/>
    <property type="match status" value="1"/>
</dbReference>
<dbReference type="SUPFAM" id="SSF63825">
    <property type="entry name" value="YWTD domain"/>
    <property type="match status" value="1"/>
</dbReference>
<keyword evidence="9 12" id="KW-1015">Disulfide bond</keyword>
<feature type="disulfide bond" evidence="12">
    <location>
        <begin position="223"/>
        <end position="235"/>
    </location>
</feature>
<dbReference type="InterPro" id="IPR011042">
    <property type="entry name" value="6-blade_b-propeller_TolB-like"/>
</dbReference>
<protein>
    <submittedName>
        <fullName evidence="17">Low-density lipoprotein receptor-related protein 2</fullName>
    </submittedName>
</protein>
<dbReference type="Pfam" id="PF07645">
    <property type="entry name" value="EGF_CA"/>
    <property type="match status" value="1"/>
</dbReference>
<evidence type="ECO:0000259" key="16">
    <source>
        <dbReference type="SMART" id="SM00181"/>
    </source>
</evidence>
<evidence type="ECO:0000313" key="17">
    <source>
        <dbReference type="EMBL" id="KAG0730037.1"/>
    </source>
</evidence>
<feature type="disulfide bond" evidence="12">
    <location>
        <begin position="191"/>
        <end position="209"/>
    </location>
</feature>
<feature type="disulfide bond" evidence="12">
    <location>
        <begin position="184"/>
        <end position="196"/>
    </location>
</feature>
<dbReference type="SMART" id="SM00192">
    <property type="entry name" value="LDLa"/>
    <property type="match status" value="6"/>
</dbReference>
<keyword evidence="4" id="KW-0812">Transmembrane</keyword>
<dbReference type="Gene3D" id="2.10.25.10">
    <property type="entry name" value="Laminin"/>
    <property type="match status" value="2"/>
</dbReference>
<dbReference type="PRINTS" id="PR00261">
    <property type="entry name" value="LDLRECEPTOR"/>
</dbReference>
<keyword evidence="5 14" id="KW-0732">Signal</keyword>
<dbReference type="GO" id="GO:0016324">
    <property type="term" value="C:apical plasma membrane"/>
    <property type="evidence" value="ECO:0007669"/>
    <property type="project" value="TreeGrafter"/>
</dbReference>
<evidence type="ECO:0000256" key="2">
    <source>
        <dbReference type="ARBA" id="ARBA00022536"/>
    </source>
</evidence>
<dbReference type="GO" id="GO:0006898">
    <property type="term" value="P:receptor-mediated endocytosis"/>
    <property type="evidence" value="ECO:0007669"/>
    <property type="project" value="TreeGrafter"/>
</dbReference>
<feature type="disulfide bond" evidence="12">
    <location>
        <begin position="230"/>
        <end position="248"/>
    </location>
</feature>
<comment type="caution">
    <text evidence="12">Lacks conserved residue(s) required for the propagation of feature annotation.</text>
</comment>
<dbReference type="GO" id="GO:0005509">
    <property type="term" value="F:calcium ion binding"/>
    <property type="evidence" value="ECO:0007669"/>
    <property type="project" value="InterPro"/>
</dbReference>
<evidence type="ECO:0000256" key="11">
    <source>
        <dbReference type="ARBA" id="ARBA00023180"/>
    </source>
</evidence>
<dbReference type="FunFam" id="2.10.25.10:FF:000009">
    <property type="entry name" value="Low-density lipoprotein receptor isoform 1"/>
    <property type="match status" value="1"/>
</dbReference>
<dbReference type="SUPFAM" id="SSF57424">
    <property type="entry name" value="LDL receptor-like module"/>
    <property type="match status" value="6"/>
</dbReference>
<keyword evidence="8" id="KW-0472">Membrane</keyword>
<feature type="disulfide bond" evidence="12">
    <location>
        <begin position="274"/>
        <end position="292"/>
    </location>
</feature>
<dbReference type="CDD" id="cd00112">
    <property type="entry name" value="LDLa"/>
    <property type="match status" value="6"/>
</dbReference>
<evidence type="ECO:0000256" key="1">
    <source>
        <dbReference type="ARBA" id="ARBA00004479"/>
    </source>
</evidence>
<comment type="subcellular location">
    <subcellularLocation>
        <location evidence="1">Membrane</location>
        <topology evidence="1">Single-pass type I membrane protein</topology>
    </subcellularLocation>
</comment>
<dbReference type="FunFam" id="4.10.400.10:FF:000065">
    <property type="entry name" value="Transmembrane protease serine 7"/>
    <property type="match status" value="1"/>
</dbReference>
<evidence type="ECO:0000256" key="13">
    <source>
        <dbReference type="PROSITE-ProRule" id="PRU00461"/>
    </source>
</evidence>
<evidence type="ECO:0000256" key="3">
    <source>
        <dbReference type="ARBA" id="ARBA00022583"/>
    </source>
</evidence>
<feature type="repeat" description="LDL-receptor class B" evidence="13">
    <location>
        <begin position="576"/>
        <end position="619"/>
    </location>
</feature>
<reference evidence="17" key="1">
    <citation type="submission" date="2020-07" db="EMBL/GenBank/DDBJ databases">
        <title>The High-quality genome of the commercially important snow crab, Chionoecetes opilio.</title>
        <authorList>
            <person name="Jeong J.-H."/>
            <person name="Ryu S."/>
        </authorList>
    </citation>
    <scope>NUCLEOTIDE SEQUENCE</scope>
    <source>
        <strain evidence="17">MADBK_172401_WGS</strain>
        <tissue evidence="17">Digestive gland</tissue>
    </source>
</reference>
<name>A0A8J5D5E3_CHIOP</name>
<sequence>MVERTATMEVMSLLVTSVLSVSVARDSFSVRIAKAALSLRSCVMDRMIAVTDNRRCEDDREFSCDNGKCISKQWYCDLDNDCGDHSDEPAFLCRQVNCTDGWRRCPGRTNYRCIPEWLFCDGKDDCRDGTDERAEYCPKCHENGDFQCKNKRCIPKRWLCDFENDCGDNSDEDEEMCRSRYRECSESEFRCNNNKCIPSRWRCDHDNDCGDKSDEENCGEHKCRDGQYQCSSGHCIQSHFRCDGERNCHDLSDELDCPPRYPGQRYCPSEKFQCDNHLCVEHRDLCDGSNDCYDNSDERESLCNSSSNCTVGGCEQKCSALEEDGYVCHCLRGFRISPNNPKTCDDIDECAEFTHNCSQLCTNLNGTHACSCREGFEAKINGICRLKEGSVTLIYSDGPEIRTYNVTSDRASYVIKGDSIESVDYEPKSGIVYWTDSYGKTVKRSYLPGSSERANVTVGYAQDLEIKSRAKPTGLAVDWAGMNLYWSETDRTGNKPRGSVLVATLDGRYRHSVIATGLEVPTSVVVDPEHGYMFWTDIGSIPKIETSWMDGSKRRILVSDAISQPTGLSIDFAMDHTIYWVDAKLNKIEMMREDGTRRTHVASGNYLKHPLALDVFEASIYWVTRDSGEIYSLDKFGRGVPVKLPGEFANPSSIKGEKLLFKRNT</sequence>
<feature type="domain" description="EGF-like" evidence="16">
    <location>
        <begin position="349"/>
        <end position="385"/>
    </location>
</feature>
<dbReference type="GO" id="GO:0042562">
    <property type="term" value="F:hormone binding"/>
    <property type="evidence" value="ECO:0007669"/>
    <property type="project" value="TreeGrafter"/>
</dbReference>
<comment type="caution">
    <text evidence="17">The sequence shown here is derived from an EMBL/GenBank/DDBJ whole genome shotgun (WGS) entry which is preliminary data.</text>
</comment>
<feature type="disulfide bond" evidence="12">
    <location>
        <begin position="64"/>
        <end position="82"/>
    </location>
</feature>
<evidence type="ECO:0000256" key="7">
    <source>
        <dbReference type="ARBA" id="ARBA00022989"/>
    </source>
</evidence>
<dbReference type="InterPro" id="IPR000742">
    <property type="entry name" value="EGF"/>
</dbReference>
<keyword evidence="17" id="KW-0449">Lipoprotein</keyword>
<dbReference type="EMBL" id="JACEEZ010000597">
    <property type="protein sequence ID" value="KAG0730037.1"/>
    <property type="molecule type" value="Genomic_DNA"/>
</dbReference>
<evidence type="ECO:0000256" key="9">
    <source>
        <dbReference type="ARBA" id="ARBA00023157"/>
    </source>
</evidence>
<keyword evidence="11" id="KW-0325">Glycoprotein</keyword>
<dbReference type="InterPro" id="IPR023415">
    <property type="entry name" value="LDLR_class-A_CS"/>
</dbReference>
<dbReference type="Pfam" id="PF00057">
    <property type="entry name" value="Ldl_recept_a"/>
    <property type="match status" value="5"/>
</dbReference>
<dbReference type="FunFam" id="4.10.400.10:FF:000011">
    <property type="entry name" value="Low-density lipoprotein receptor-related protein 1"/>
    <property type="match status" value="1"/>
</dbReference>
<dbReference type="SMART" id="SM00181">
    <property type="entry name" value="EGF"/>
    <property type="match status" value="2"/>
</dbReference>
<dbReference type="InterPro" id="IPR002172">
    <property type="entry name" value="LDrepeatLR_classA_rpt"/>
</dbReference>
<evidence type="ECO:0000256" key="4">
    <source>
        <dbReference type="ARBA" id="ARBA00022692"/>
    </source>
</evidence>
<dbReference type="PROSITE" id="PS01209">
    <property type="entry name" value="LDLRA_1"/>
    <property type="match status" value="4"/>
</dbReference>
<evidence type="ECO:0000256" key="14">
    <source>
        <dbReference type="SAM" id="SignalP"/>
    </source>
</evidence>
<dbReference type="FunFam" id="4.10.400.10:FF:000078">
    <property type="entry name" value="low-density lipoprotein receptor-related protein 2"/>
    <property type="match status" value="1"/>
</dbReference>
<accession>A0A8J5D5E3</accession>
<evidence type="ECO:0000256" key="5">
    <source>
        <dbReference type="ARBA" id="ARBA00022729"/>
    </source>
</evidence>
<dbReference type="PANTHER" id="PTHR22722:SF14">
    <property type="entry name" value="MEGALIN, ISOFORM A"/>
    <property type="match status" value="1"/>
</dbReference>
<dbReference type="SMART" id="SM00179">
    <property type="entry name" value="EGF_CA"/>
    <property type="match status" value="1"/>
</dbReference>
<dbReference type="InterPro" id="IPR036055">
    <property type="entry name" value="LDL_receptor-like_sf"/>
</dbReference>
<dbReference type="SUPFAM" id="SSF57196">
    <property type="entry name" value="EGF/Laminin"/>
    <property type="match status" value="2"/>
</dbReference>
<dbReference type="InterPro" id="IPR049883">
    <property type="entry name" value="NOTCH1_EGF-like"/>
</dbReference>
<feature type="chain" id="PRO_5035203388" evidence="14">
    <location>
        <begin position="21"/>
        <end position="665"/>
    </location>
</feature>
<keyword evidence="3" id="KW-0254">Endocytosis</keyword>
<dbReference type="Proteomes" id="UP000770661">
    <property type="component" value="Unassembled WGS sequence"/>
</dbReference>
<dbReference type="PROSITE" id="PS51120">
    <property type="entry name" value="LDLRB"/>
    <property type="match status" value="2"/>
</dbReference>
<feature type="disulfide bond" evidence="12">
    <location>
        <begin position="267"/>
        <end position="279"/>
    </location>
</feature>
<feature type="repeat" description="LDL-receptor class B" evidence="13">
    <location>
        <begin position="531"/>
        <end position="574"/>
    </location>
</feature>
<proteinExistence type="predicted"/>
<dbReference type="InterPro" id="IPR051221">
    <property type="entry name" value="LDLR-related"/>
</dbReference>
<keyword evidence="6" id="KW-0677">Repeat</keyword>
<evidence type="ECO:0000256" key="6">
    <source>
        <dbReference type="ARBA" id="ARBA00022737"/>
    </source>
</evidence>
<dbReference type="FunFam" id="2.120.10.30:FF:000241">
    <property type="entry name" value="Low-density lipoprotein receptor-related protein 6"/>
    <property type="match status" value="1"/>
</dbReference>
<evidence type="ECO:0000256" key="8">
    <source>
        <dbReference type="ARBA" id="ARBA00023136"/>
    </source>
</evidence>
<evidence type="ECO:0000313" key="18">
    <source>
        <dbReference type="Proteomes" id="UP000770661"/>
    </source>
</evidence>
<evidence type="ECO:0000256" key="12">
    <source>
        <dbReference type="PROSITE-ProRule" id="PRU00124"/>
    </source>
</evidence>
<evidence type="ECO:0000256" key="10">
    <source>
        <dbReference type="ARBA" id="ARBA00023170"/>
    </source>
</evidence>
<dbReference type="GO" id="GO:0043235">
    <property type="term" value="C:receptor complex"/>
    <property type="evidence" value="ECO:0007669"/>
    <property type="project" value="TreeGrafter"/>
</dbReference>
<dbReference type="Gene3D" id="2.120.10.30">
    <property type="entry name" value="TolB, C-terminal domain"/>
    <property type="match status" value="1"/>
</dbReference>
<dbReference type="InterPro" id="IPR000033">
    <property type="entry name" value="LDLR_classB_rpt"/>
</dbReference>